<accession>A0A6G6W944</accession>
<feature type="domain" description="N-acetyltransferase" evidence="1">
    <location>
        <begin position="22"/>
        <end position="139"/>
    </location>
</feature>
<dbReference type="AlphaFoldDB" id="A0A6G6W944"/>
<dbReference type="InterPro" id="IPR000182">
    <property type="entry name" value="GNAT_dom"/>
</dbReference>
<dbReference type="InterPro" id="IPR016181">
    <property type="entry name" value="Acyl_CoA_acyltransferase"/>
</dbReference>
<dbReference type="KEGG" id="nano:G5V58_02915"/>
<name>A0A6G6W944_9ACTN</name>
<evidence type="ECO:0000259" key="1">
    <source>
        <dbReference type="Pfam" id="PF13302"/>
    </source>
</evidence>
<sequence length="169" mass="19483">MTWLPEGWQHPSRVELPTGHHLRPIHPDDTPLDLPAVRGSRERLWSIYGAAWGWPPADLTEEQDREDLQYHWDEAQRQSSFNYALLDAEETELVGCVYVDPPERVGADAEISWWVREEHVGGPVEAALDAFVPQWVAEVWPLRAPRYVGRDLSWQEWLALPEIEASETP</sequence>
<dbReference type="SUPFAM" id="SSF55729">
    <property type="entry name" value="Acyl-CoA N-acyltransferases (Nat)"/>
    <property type="match status" value="1"/>
</dbReference>
<dbReference type="EMBL" id="CP049257">
    <property type="protein sequence ID" value="QIG41871.1"/>
    <property type="molecule type" value="Genomic_DNA"/>
</dbReference>
<gene>
    <name evidence="2" type="ORF">G5V58_02915</name>
</gene>
<dbReference type="RefSeq" id="WP_165228610.1">
    <property type="nucleotide sequence ID" value="NZ_CP049257.1"/>
</dbReference>
<protein>
    <submittedName>
        <fullName evidence="2">GNAT family N-acetyltransferase</fullName>
    </submittedName>
</protein>
<evidence type="ECO:0000313" key="2">
    <source>
        <dbReference type="EMBL" id="QIG41871.1"/>
    </source>
</evidence>
<reference evidence="2 3" key="1">
    <citation type="submission" date="2020-02" db="EMBL/GenBank/DDBJ databases">
        <title>Full genome sequence of Nocardioides sp. R-3366.</title>
        <authorList>
            <person name="Im W.-T."/>
        </authorList>
    </citation>
    <scope>NUCLEOTIDE SEQUENCE [LARGE SCALE GENOMIC DNA]</scope>
    <source>
        <strain evidence="2 3">R-3366</strain>
    </source>
</reference>
<dbReference type="Pfam" id="PF13302">
    <property type="entry name" value="Acetyltransf_3"/>
    <property type="match status" value="1"/>
</dbReference>
<proteinExistence type="predicted"/>
<dbReference type="Proteomes" id="UP000502996">
    <property type="component" value="Chromosome"/>
</dbReference>
<dbReference type="GO" id="GO:0016747">
    <property type="term" value="F:acyltransferase activity, transferring groups other than amino-acyl groups"/>
    <property type="evidence" value="ECO:0007669"/>
    <property type="project" value="InterPro"/>
</dbReference>
<keyword evidence="2" id="KW-0808">Transferase</keyword>
<dbReference type="Gene3D" id="3.40.630.30">
    <property type="match status" value="1"/>
</dbReference>
<keyword evidence="3" id="KW-1185">Reference proteome</keyword>
<organism evidence="2 3">
    <name type="scientific">Nocardioides anomalus</name>
    <dbReference type="NCBI Taxonomy" id="2712223"/>
    <lineage>
        <taxon>Bacteria</taxon>
        <taxon>Bacillati</taxon>
        <taxon>Actinomycetota</taxon>
        <taxon>Actinomycetes</taxon>
        <taxon>Propionibacteriales</taxon>
        <taxon>Nocardioidaceae</taxon>
        <taxon>Nocardioides</taxon>
    </lineage>
</organism>
<evidence type="ECO:0000313" key="3">
    <source>
        <dbReference type="Proteomes" id="UP000502996"/>
    </source>
</evidence>